<reference evidence="2 3" key="1">
    <citation type="submission" date="2024-08" db="EMBL/GenBank/DDBJ databases">
        <title>Gnathostoma spinigerum genome.</title>
        <authorList>
            <person name="Gonzalez-Bertolin B."/>
            <person name="Monzon S."/>
            <person name="Zaballos A."/>
            <person name="Jimenez P."/>
            <person name="Dekumyoy P."/>
            <person name="Varona S."/>
            <person name="Cuesta I."/>
            <person name="Sumanam S."/>
            <person name="Adisakwattana P."/>
            <person name="Gasser R.B."/>
            <person name="Hernandez-Gonzalez A."/>
            <person name="Young N.D."/>
            <person name="Perteguer M.J."/>
        </authorList>
    </citation>
    <scope>NUCLEOTIDE SEQUENCE [LARGE SCALE GENOMIC DNA]</scope>
    <source>
        <strain evidence="2">AL3</strain>
        <tissue evidence="2">Liver</tissue>
    </source>
</reference>
<protein>
    <recommendedName>
        <fullName evidence="4">Secreted protein</fullName>
    </recommendedName>
</protein>
<evidence type="ECO:0000313" key="2">
    <source>
        <dbReference type="EMBL" id="MFH4982501.1"/>
    </source>
</evidence>
<name>A0ABD6ET56_9BILA</name>
<dbReference type="EMBL" id="JBGFUD010009444">
    <property type="protein sequence ID" value="MFH4982501.1"/>
    <property type="molecule type" value="Genomic_DNA"/>
</dbReference>
<evidence type="ECO:0000256" key="1">
    <source>
        <dbReference type="SAM" id="Phobius"/>
    </source>
</evidence>
<keyword evidence="1" id="KW-0812">Transmembrane</keyword>
<comment type="caution">
    <text evidence="2">The sequence shown here is derived from an EMBL/GenBank/DDBJ whole genome shotgun (WGS) entry which is preliminary data.</text>
</comment>
<organism evidence="2 3">
    <name type="scientific">Gnathostoma spinigerum</name>
    <dbReference type="NCBI Taxonomy" id="75299"/>
    <lineage>
        <taxon>Eukaryota</taxon>
        <taxon>Metazoa</taxon>
        <taxon>Ecdysozoa</taxon>
        <taxon>Nematoda</taxon>
        <taxon>Chromadorea</taxon>
        <taxon>Rhabditida</taxon>
        <taxon>Spirurina</taxon>
        <taxon>Gnathostomatomorpha</taxon>
        <taxon>Gnathostomatoidea</taxon>
        <taxon>Gnathostomatidae</taxon>
        <taxon>Gnathostoma</taxon>
    </lineage>
</organism>
<gene>
    <name evidence="2" type="ORF">AB6A40_009210</name>
</gene>
<dbReference type="AlphaFoldDB" id="A0ABD6ET56"/>
<dbReference type="Proteomes" id="UP001608902">
    <property type="component" value="Unassembled WGS sequence"/>
</dbReference>
<sequence>MQSVTIYATLFIPSIFSLSTVVSLHFLSAQVSLAQHMWKDFCVGRDQLLIQHCLQMSHTLCDPHSISTEQQLTLALIICVSSASPIDFLSQDIQSKRRSTPLRLCTF</sequence>
<keyword evidence="1" id="KW-0472">Membrane</keyword>
<evidence type="ECO:0008006" key="4">
    <source>
        <dbReference type="Google" id="ProtNLM"/>
    </source>
</evidence>
<keyword evidence="3" id="KW-1185">Reference proteome</keyword>
<accession>A0ABD6ET56</accession>
<proteinExistence type="predicted"/>
<keyword evidence="1" id="KW-1133">Transmembrane helix</keyword>
<feature type="transmembrane region" description="Helical" evidence="1">
    <location>
        <begin position="6"/>
        <end position="27"/>
    </location>
</feature>
<evidence type="ECO:0000313" key="3">
    <source>
        <dbReference type="Proteomes" id="UP001608902"/>
    </source>
</evidence>